<evidence type="ECO:0000313" key="2">
    <source>
        <dbReference type="Proteomes" id="UP000005737"/>
    </source>
</evidence>
<gene>
    <name evidence="1" type="ORF">Lepil_2003</name>
</gene>
<protein>
    <submittedName>
        <fullName evidence="1">Uncharacterized protein</fullName>
    </submittedName>
</protein>
<dbReference type="RefSeq" id="WP_002772352.1">
    <property type="nucleotide sequence ID" value="NZ_JH597773.1"/>
</dbReference>
<dbReference type="EMBL" id="JH597773">
    <property type="protein sequence ID" value="EHQ06684.1"/>
    <property type="molecule type" value="Genomic_DNA"/>
</dbReference>
<accession>H2CES2</accession>
<dbReference type="STRING" id="183.GCA_002009735_03492"/>
<organism evidence="1 2">
    <name type="scientific">Leptonema illini DSM 21528</name>
    <dbReference type="NCBI Taxonomy" id="929563"/>
    <lineage>
        <taxon>Bacteria</taxon>
        <taxon>Pseudomonadati</taxon>
        <taxon>Spirochaetota</taxon>
        <taxon>Spirochaetia</taxon>
        <taxon>Leptospirales</taxon>
        <taxon>Leptospiraceae</taxon>
        <taxon>Leptonema</taxon>
    </lineage>
</organism>
<evidence type="ECO:0000313" key="1">
    <source>
        <dbReference type="EMBL" id="EHQ06684.1"/>
    </source>
</evidence>
<sequence length="311" mass="36077">MDDQRINDIDEIFEKLNFLRLKKTARDVLELPHDVLERFTGKYTSVIIYLLNILDTSTAVALLDRLTDTSIMYLMEEEIRLMLLSLFGHTSEDPQFLVNLSRLVEELDRSTGETFLDIKDYDAVRASMETLLACRERNTGLKFLYLRDLNPDRLGNIISIILGNRPIIIPVLMIYAPDELRQFILIEITKKRPEILKVVPAGVYDLRFYTFLTARDIIAYLPDEVKDKLEYLEIVKRLEAGLERRIVEIEAEFSDSAEKARDAVMNEIYEILASEDFEIQNLMLIDLVNKRHLSPGDAGLLRTIYQSKLKL</sequence>
<name>H2CES2_9LEPT</name>
<keyword evidence="2" id="KW-1185">Reference proteome</keyword>
<dbReference type="AlphaFoldDB" id="H2CES2"/>
<proteinExistence type="predicted"/>
<dbReference type="HOGENOM" id="CLU_893703_0_0_12"/>
<reference evidence="1 2" key="1">
    <citation type="submission" date="2011-10" db="EMBL/GenBank/DDBJ databases">
        <title>The Improved High-Quality Draft genome of Leptonema illini DSM 21528.</title>
        <authorList>
            <consortium name="US DOE Joint Genome Institute (JGI-PGF)"/>
            <person name="Lucas S."/>
            <person name="Copeland A."/>
            <person name="Lapidus A."/>
            <person name="Glavina del Rio T."/>
            <person name="Dalin E."/>
            <person name="Tice H."/>
            <person name="Bruce D."/>
            <person name="Goodwin L."/>
            <person name="Pitluck S."/>
            <person name="Peters L."/>
            <person name="Mikhailova N."/>
            <person name="Held B."/>
            <person name="Kyrpides N."/>
            <person name="Mavromatis K."/>
            <person name="Ivanova N."/>
            <person name="Markowitz V."/>
            <person name="Cheng J.-F."/>
            <person name="Hugenholtz P."/>
            <person name="Woyke T."/>
            <person name="Wu D."/>
            <person name="Gronow S."/>
            <person name="Wellnitz S."/>
            <person name="Brambilla E.-M."/>
            <person name="Klenk H.-P."/>
            <person name="Eisen J.A."/>
        </authorList>
    </citation>
    <scope>NUCLEOTIDE SEQUENCE [LARGE SCALE GENOMIC DNA]</scope>
    <source>
        <strain evidence="1 2">DSM 21528</strain>
    </source>
</reference>
<dbReference type="Proteomes" id="UP000005737">
    <property type="component" value="Unassembled WGS sequence"/>
</dbReference>